<protein>
    <submittedName>
        <fullName evidence="5">Disease resistance protein (CC-NBS-LRR class) family</fullName>
    </submittedName>
</protein>
<dbReference type="GO" id="GO:0009626">
    <property type="term" value="P:plant-type hypersensitive response"/>
    <property type="evidence" value="ECO:0007669"/>
    <property type="project" value="UniProtKB-ARBA"/>
</dbReference>
<dbReference type="InterPro" id="IPR036388">
    <property type="entry name" value="WH-like_DNA-bd_sf"/>
</dbReference>
<dbReference type="Pfam" id="PF23598">
    <property type="entry name" value="LRR_14"/>
    <property type="match status" value="1"/>
</dbReference>
<comment type="caution">
    <text evidence="5">The sequence shown here is derived from an EMBL/GenBank/DDBJ whole genome shotgun (WGS) entry which is preliminary data.</text>
</comment>
<name>A0AAV8CIC0_9POAL</name>
<evidence type="ECO:0000256" key="2">
    <source>
        <dbReference type="ARBA" id="ARBA00022821"/>
    </source>
</evidence>
<evidence type="ECO:0000313" key="6">
    <source>
        <dbReference type="Proteomes" id="UP001140206"/>
    </source>
</evidence>
<sequence length="469" mass="54487">MNKVLQTLSWHDEGCERINTITASYEHLPLAKKLCFLYFAAFPEDKEIDAKSLLQIWVAERLVPDEVNRTLEETAECFLEDLVQRSLVQVSNRFPDGSIKYCQVHDVLRDLAIHKAKEMNFLMVCSKEDGRESCNMKGKLVLERYEGMPHLKYLQLDTYVRYNDSDVSKFGKWIRSLKYLETLDLRGTDHLKDLSHWIWHGKTLRHVLLCSDVLTPSLELSRTQGPPASVDVKNLQTLQGVKYNKSWNTSVVPDIPEVRELDIRCCPESGVATLANLLCKLKHVVYLQIAGDCDGFFKLRIRDFPFYENLKSLVLIKYDFSLGECLTVSDDMLEMLPPHLTELSLRGFEFVSDPMPMLEKLRSLNTLRISRRGIPNSATVRRITCSAGGFEQLEELVLEDLLVEEWKIEMGAMPMLKRLRIKYCDPLSVPPQLIHLDRLQFLDWVTYVQVDKEVINDIYTQRPHLRRYW</sequence>
<feature type="domain" description="Disease resistance R13L4/SHOC-2-like LRR" evidence="4">
    <location>
        <begin position="132"/>
        <end position="423"/>
    </location>
</feature>
<proteinExistence type="predicted"/>
<evidence type="ECO:0000259" key="3">
    <source>
        <dbReference type="Pfam" id="PF23559"/>
    </source>
</evidence>
<dbReference type="Pfam" id="PF23559">
    <property type="entry name" value="WHD_DRP"/>
    <property type="match status" value="1"/>
</dbReference>
<dbReference type="InterPro" id="IPR058922">
    <property type="entry name" value="WHD_DRP"/>
</dbReference>
<dbReference type="PANTHER" id="PTHR23155">
    <property type="entry name" value="DISEASE RESISTANCE PROTEIN RP"/>
    <property type="match status" value="1"/>
</dbReference>
<organism evidence="5 6">
    <name type="scientific">Rhynchospora pubera</name>
    <dbReference type="NCBI Taxonomy" id="906938"/>
    <lineage>
        <taxon>Eukaryota</taxon>
        <taxon>Viridiplantae</taxon>
        <taxon>Streptophyta</taxon>
        <taxon>Embryophyta</taxon>
        <taxon>Tracheophyta</taxon>
        <taxon>Spermatophyta</taxon>
        <taxon>Magnoliopsida</taxon>
        <taxon>Liliopsida</taxon>
        <taxon>Poales</taxon>
        <taxon>Cyperaceae</taxon>
        <taxon>Cyperoideae</taxon>
        <taxon>Rhynchosporeae</taxon>
        <taxon>Rhynchospora</taxon>
    </lineage>
</organism>
<dbReference type="Proteomes" id="UP001140206">
    <property type="component" value="Chromosome 5"/>
</dbReference>
<dbReference type="InterPro" id="IPR055414">
    <property type="entry name" value="LRR_R13L4/SHOC2-like"/>
</dbReference>
<dbReference type="SUPFAM" id="SSF52058">
    <property type="entry name" value="L domain-like"/>
    <property type="match status" value="1"/>
</dbReference>
<keyword evidence="2" id="KW-0611">Plant defense</keyword>
<keyword evidence="6" id="KW-1185">Reference proteome</keyword>
<dbReference type="EMBL" id="JAMFTS010000005">
    <property type="protein sequence ID" value="KAJ4755512.1"/>
    <property type="molecule type" value="Genomic_DNA"/>
</dbReference>
<dbReference type="AlphaFoldDB" id="A0AAV8CIC0"/>
<dbReference type="Gene3D" id="1.10.10.10">
    <property type="entry name" value="Winged helix-like DNA-binding domain superfamily/Winged helix DNA-binding domain"/>
    <property type="match status" value="1"/>
</dbReference>
<dbReference type="PANTHER" id="PTHR23155:SF1205">
    <property type="entry name" value="DISEASE RESISTANCE PROTEIN RPM1"/>
    <property type="match status" value="1"/>
</dbReference>
<feature type="domain" description="Disease resistance protein winged helix" evidence="3">
    <location>
        <begin position="42"/>
        <end position="112"/>
    </location>
</feature>
<evidence type="ECO:0000256" key="1">
    <source>
        <dbReference type="ARBA" id="ARBA00022737"/>
    </source>
</evidence>
<keyword evidence="1" id="KW-0677">Repeat</keyword>
<dbReference type="Gene3D" id="3.80.10.10">
    <property type="entry name" value="Ribonuclease Inhibitor"/>
    <property type="match status" value="2"/>
</dbReference>
<evidence type="ECO:0000313" key="5">
    <source>
        <dbReference type="EMBL" id="KAJ4755512.1"/>
    </source>
</evidence>
<reference evidence="5" key="1">
    <citation type="submission" date="2022-08" db="EMBL/GenBank/DDBJ databases">
        <authorList>
            <person name="Marques A."/>
        </authorList>
    </citation>
    <scope>NUCLEOTIDE SEQUENCE</scope>
    <source>
        <strain evidence="5">RhyPub2mFocal</strain>
        <tissue evidence="5">Leaves</tissue>
    </source>
</reference>
<dbReference type="GO" id="GO:0042742">
    <property type="term" value="P:defense response to bacterium"/>
    <property type="evidence" value="ECO:0007669"/>
    <property type="project" value="UniProtKB-ARBA"/>
</dbReference>
<dbReference type="FunFam" id="1.10.10.10:FF:000322">
    <property type="entry name" value="Probable disease resistance protein At1g63360"/>
    <property type="match status" value="1"/>
</dbReference>
<gene>
    <name evidence="5" type="ORF">LUZ62_089917</name>
</gene>
<dbReference type="InterPro" id="IPR044974">
    <property type="entry name" value="Disease_R_plants"/>
</dbReference>
<accession>A0AAV8CIC0</accession>
<evidence type="ECO:0000259" key="4">
    <source>
        <dbReference type="Pfam" id="PF23598"/>
    </source>
</evidence>
<dbReference type="InterPro" id="IPR032675">
    <property type="entry name" value="LRR_dom_sf"/>
</dbReference>
<dbReference type="GO" id="GO:0002758">
    <property type="term" value="P:innate immune response-activating signaling pathway"/>
    <property type="evidence" value="ECO:0007669"/>
    <property type="project" value="UniProtKB-ARBA"/>
</dbReference>